<dbReference type="RefSeq" id="WP_182539650.1">
    <property type="nucleotide sequence ID" value="NZ_JACGXA010000001.1"/>
</dbReference>
<evidence type="ECO:0000313" key="3">
    <source>
        <dbReference type="Proteomes" id="UP000580910"/>
    </source>
</evidence>
<proteinExistence type="predicted"/>
<accession>A0A7W3J117</accession>
<dbReference type="AlphaFoldDB" id="A0A7W3J117"/>
<feature type="transmembrane region" description="Helical" evidence="1">
    <location>
        <begin position="93"/>
        <end position="114"/>
    </location>
</feature>
<keyword evidence="1" id="KW-0812">Transmembrane</keyword>
<name>A0A7W3J117_9ACTN</name>
<comment type="caution">
    <text evidence="2">The sequence shown here is derived from an EMBL/GenBank/DDBJ whole genome shotgun (WGS) entry which is preliminary data.</text>
</comment>
<reference evidence="2 3" key="1">
    <citation type="submission" date="2020-07" db="EMBL/GenBank/DDBJ databases">
        <title>Sequencing the genomes of 1000 actinobacteria strains.</title>
        <authorList>
            <person name="Klenk H.-P."/>
        </authorList>
    </citation>
    <scope>NUCLEOTIDE SEQUENCE [LARGE SCALE GENOMIC DNA]</scope>
    <source>
        <strain evidence="2 3">DSM 21349</strain>
    </source>
</reference>
<keyword evidence="1" id="KW-0472">Membrane</keyword>
<dbReference type="EMBL" id="JACGXA010000001">
    <property type="protein sequence ID" value="MBA8804245.1"/>
    <property type="molecule type" value="Genomic_DNA"/>
</dbReference>
<evidence type="ECO:0000313" key="2">
    <source>
        <dbReference type="EMBL" id="MBA8804245.1"/>
    </source>
</evidence>
<keyword evidence="1" id="KW-1133">Transmembrane helix</keyword>
<feature type="transmembrane region" description="Helical" evidence="1">
    <location>
        <begin position="17"/>
        <end position="36"/>
    </location>
</feature>
<protein>
    <submittedName>
        <fullName evidence="2">Uncharacterized protein</fullName>
    </submittedName>
</protein>
<feature type="transmembrane region" description="Helical" evidence="1">
    <location>
        <begin position="43"/>
        <end position="62"/>
    </location>
</feature>
<sequence>MLESYAPDGAPSTDRPAGVVVGVAAQAGVAVATFAGTGLRDTAYAAVGLFSLVVAFCGFAVAHGLGNAVLGVVTGLLATALPTVALECRARSWQIWLAILAGALLDTAAVAVFLR</sequence>
<organism evidence="2 3">
    <name type="scientific">Nocardioides ginsengisegetis</name>
    <dbReference type="NCBI Taxonomy" id="661491"/>
    <lineage>
        <taxon>Bacteria</taxon>
        <taxon>Bacillati</taxon>
        <taxon>Actinomycetota</taxon>
        <taxon>Actinomycetes</taxon>
        <taxon>Propionibacteriales</taxon>
        <taxon>Nocardioidaceae</taxon>
        <taxon>Nocardioides</taxon>
    </lineage>
</organism>
<keyword evidence="3" id="KW-1185">Reference proteome</keyword>
<dbReference type="Proteomes" id="UP000580910">
    <property type="component" value="Unassembled WGS sequence"/>
</dbReference>
<evidence type="ECO:0000256" key="1">
    <source>
        <dbReference type="SAM" id="Phobius"/>
    </source>
</evidence>
<gene>
    <name evidence="2" type="ORF">FB382_002536</name>
</gene>